<dbReference type="NCBIfam" id="TIGR01374">
    <property type="entry name" value="soxD"/>
    <property type="match status" value="1"/>
</dbReference>
<comment type="caution">
    <text evidence="1">The sequence shown here is derived from an EMBL/GenBank/DDBJ whole genome shotgun (WGS) entry which is preliminary data.</text>
</comment>
<dbReference type="InterPro" id="IPR006279">
    <property type="entry name" value="SoxD"/>
</dbReference>
<dbReference type="Pfam" id="PF04267">
    <property type="entry name" value="SoxD"/>
    <property type="match status" value="1"/>
</dbReference>
<dbReference type="Proteomes" id="UP000260665">
    <property type="component" value="Unassembled WGS sequence"/>
</dbReference>
<evidence type="ECO:0000313" key="2">
    <source>
        <dbReference type="Proteomes" id="UP000260665"/>
    </source>
</evidence>
<sequence length="99" mass="11222">MLQITCPYCGPRAESEFSCGGEAHIARPLDTDALTDEQWGDYLFMRKNPKGVHREQWNHVAGCRRWFNAERHTVSYVFSKFYKVGENPDAPANTTGGQA</sequence>
<dbReference type="EMBL" id="QFZK01000020">
    <property type="protein sequence ID" value="RFO95193.1"/>
    <property type="molecule type" value="Genomic_DNA"/>
</dbReference>
<dbReference type="RefSeq" id="WP_117179852.1">
    <property type="nucleotide sequence ID" value="NZ_QFZK01000020.1"/>
</dbReference>
<dbReference type="GO" id="GO:0046653">
    <property type="term" value="P:tetrahydrofolate metabolic process"/>
    <property type="evidence" value="ECO:0007669"/>
    <property type="project" value="InterPro"/>
</dbReference>
<dbReference type="Gene3D" id="3.30.2270.10">
    <property type="entry name" value="Folate-binding superfamily"/>
    <property type="match status" value="1"/>
</dbReference>
<gene>
    <name evidence="1" type="ORF">DIC66_19470</name>
</gene>
<dbReference type="GO" id="GO:0008115">
    <property type="term" value="F:sarcosine oxidase activity"/>
    <property type="evidence" value="ECO:0007669"/>
    <property type="project" value="InterPro"/>
</dbReference>
<evidence type="ECO:0000313" key="1">
    <source>
        <dbReference type="EMBL" id="RFO95193.1"/>
    </source>
</evidence>
<organism evidence="1 2">
    <name type="scientific">Rhodoferax lacus</name>
    <dbReference type="NCBI Taxonomy" id="2184758"/>
    <lineage>
        <taxon>Bacteria</taxon>
        <taxon>Pseudomonadati</taxon>
        <taxon>Pseudomonadota</taxon>
        <taxon>Betaproteobacteria</taxon>
        <taxon>Burkholderiales</taxon>
        <taxon>Comamonadaceae</taxon>
        <taxon>Rhodoferax</taxon>
    </lineage>
</organism>
<name>A0A3E1R7G9_9BURK</name>
<dbReference type="AlphaFoldDB" id="A0A3E1R7G9"/>
<accession>A0A3E1R7G9</accession>
<keyword evidence="2" id="KW-1185">Reference proteome</keyword>
<proteinExistence type="predicted"/>
<dbReference type="InterPro" id="IPR038561">
    <property type="entry name" value="SoxD_sf"/>
</dbReference>
<reference evidence="1 2" key="1">
    <citation type="submission" date="2018-05" db="EMBL/GenBank/DDBJ databases">
        <title>Rhodoferax soyangensis sp.nov., isolated from an oligotrophic freshwater lake.</title>
        <authorList>
            <person name="Park M."/>
        </authorList>
    </citation>
    <scope>NUCLEOTIDE SEQUENCE [LARGE SCALE GENOMIC DNA]</scope>
    <source>
        <strain evidence="1 2">IMCC26218</strain>
    </source>
</reference>
<protein>
    <submittedName>
        <fullName evidence="1">Sarcosine oxidase subunit delta</fullName>
    </submittedName>
</protein>
<dbReference type="OrthoDB" id="7159274at2"/>